<evidence type="ECO:0000256" key="2">
    <source>
        <dbReference type="ARBA" id="ARBA00022730"/>
    </source>
</evidence>
<dbReference type="AlphaFoldDB" id="A0A662DLP6"/>
<dbReference type="PANTHER" id="PTHR11758">
    <property type="entry name" value="40S RIBOSOMAL PROTEIN S15A"/>
    <property type="match status" value="1"/>
</dbReference>
<accession>A0A662DLP6</accession>
<dbReference type="Gene3D" id="3.30.1370.30">
    <property type="match status" value="1"/>
</dbReference>
<evidence type="ECO:0000256" key="3">
    <source>
        <dbReference type="ARBA" id="ARBA00022884"/>
    </source>
</evidence>
<dbReference type="GO" id="GO:0005737">
    <property type="term" value="C:cytoplasm"/>
    <property type="evidence" value="ECO:0007669"/>
    <property type="project" value="UniProtKB-ARBA"/>
</dbReference>
<dbReference type="FunFam" id="3.30.1490.10:FF:000001">
    <property type="entry name" value="30S ribosomal protein S8"/>
    <property type="match status" value="1"/>
</dbReference>
<keyword evidence="4 7" id="KW-0689">Ribosomal protein</keyword>
<dbReference type="FunFam" id="3.30.1370.30:FF:000002">
    <property type="entry name" value="30S ribosomal protein S8"/>
    <property type="match status" value="1"/>
</dbReference>
<keyword evidence="5 7" id="KW-0687">Ribonucleoprotein</keyword>
<proteinExistence type="inferred from homology"/>
<evidence type="ECO:0000256" key="6">
    <source>
        <dbReference type="ARBA" id="ARBA00035258"/>
    </source>
</evidence>
<dbReference type="GO" id="GO:0005840">
    <property type="term" value="C:ribosome"/>
    <property type="evidence" value="ECO:0007669"/>
    <property type="project" value="UniProtKB-KW"/>
</dbReference>
<comment type="function">
    <text evidence="7">One of the primary rRNA binding proteins, it binds directly to 16S rRNA central domain where it helps coordinate assembly of the platform of the 30S subunit.</text>
</comment>
<dbReference type="Proteomes" id="UP000280417">
    <property type="component" value="Unassembled WGS sequence"/>
</dbReference>
<name>A0A662DLP6_UNCAE</name>
<dbReference type="PROSITE" id="PS00053">
    <property type="entry name" value="RIBOSOMAL_S8"/>
    <property type="match status" value="1"/>
</dbReference>
<dbReference type="NCBIfam" id="NF001109">
    <property type="entry name" value="PRK00136.1"/>
    <property type="match status" value="1"/>
</dbReference>
<dbReference type="GO" id="GO:0006412">
    <property type="term" value="P:translation"/>
    <property type="evidence" value="ECO:0007669"/>
    <property type="project" value="UniProtKB-UniRule"/>
</dbReference>
<keyword evidence="2 7" id="KW-0699">rRNA-binding</keyword>
<sequence>MQTDPIADFLTRIRNANMVYKESVEAPSSKLKEVIAEVLTKEGYIKGYRIKVREGKKFIEVYLKYSPGRGERVITHLERVSRPGRRVYVSKDEIPRVRSGLGICILSTSKGILTGKEARRLGVGGEVLCYVW</sequence>
<comment type="subunit">
    <text evidence="7">Part of the 30S ribosomal subunit. Contacts proteins S5 and S12.</text>
</comment>
<evidence type="ECO:0000256" key="7">
    <source>
        <dbReference type="HAMAP-Rule" id="MF_01302"/>
    </source>
</evidence>
<dbReference type="InterPro" id="IPR000630">
    <property type="entry name" value="Ribosomal_uS8"/>
</dbReference>
<dbReference type="SUPFAM" id="SSF56047">
    <property type="entry name" value="Ribosomal protein S8"/>
    <property type="match status" value="1"/>
</dbReference>
<evidence type="ECO:0000256" key="4">
    <source>
        <dbReference type="ARBA" id="ARBA00022980"/>
    </source>
</evidence>
<dbReference type="GO" id="GO:0019843">
    <property type="term" value="F:rRNA binding"/>
    <property type="evidence" value="ECO:0007669"/>
    <property type="project" value="UniProtKB-UniRule"/>
</dbReference>
<comment type="similarity">
    <text evidence="1 7 8">Belongs to the universal ribosomal protein uS8 family.</text>
</comment>
<dbReference type="GO" id="GO:0003735">
    <property type="term" value="F:structural constituent of ribosome"/>
    <property type="evidence" value="ECO:0007669"/>
    <property type="project" value="InterPro"/>
</dbReference>
<dbReference type="HAMAP" id="MF_01302_B">
    <property type="entry name" value="Ribosomal_uS8_B"/>
    <property type="match status" value="1"/>
</dbReference>
<evidence type="ECO:0000256" key="5">
    <source>
        <dbReference type="ARBA" id="ARBA00023274"/>
    </source>
</evidence>
<keyword evidence="3 7" id="KW-0694">RNA-binding</keyword>
<dbReference type="InterPro" id="IPR035987">
    <property type="entry name" value="Ribosomal_uS8_sf"/>
</dbReference>
<evidence type="ECO:0000313" key="9">
    <source>
        <dbReference type="EMBL" id="RLE15427.1"/>
    </source>
</evidence>
<dbReference type="EMBL" id="QMQA01000005">
    <property type="protein sequence ID" value="RLE15427.1"/>
    <property type="molecule type" value="Genomic_DNA"/>
</dbReference>
<organism evidence="9 10">
    <name type="scientific">Aerophobetes bacterium</name>
    <dbReference type="NCBI Taxonomy" id="2030807"/>
    <lineage>
        <taxon>Bacteria</taxon>
        <taxon>Candidatus Aerophobota</taxon>
    </lineage>
</organism>
<evidence type="ECO:0000256" key="8">
    <source>
        <dbReference type="RuleBase" id="RU003660"/>
    </source>
</evidence>
<dbReference type="InterPro" id="IPR047863">
    <property type="entry name" value="Ribosomal_uS8_CS"/>
</dbReference>
<dbReference type="Gene3D" id="3.30.1490.10">
    <property type="match status" value="1"/>
</dbReference>
<comment type="caution">
    <text evidence="9">The sequence shown here is derived from an EMBL/GenBank/DDBJ whole genome shotgun (WGS) entry which is preliminary data.</text>
</comment>
<evidence type="ECO:0000256" key="1">
    <source>
        <dbReference type="ARBA" id="ARBA00006471"/>
    </source>
</evidence>
<protein>
    <recommendedName>
        <fullName evidence="6 7">Small ribosomal subunit protein uS8</fullName>
    </recommendedName>
</protein>
<gene>
    <name evidence="7" type="primary">rpsH</name>
    <name evidence="9" type="ORF">DRJ04_00460</name>
</gene>
<dbReference type="Pfam" id="PF00410">
    <property type="entry name" value="Ribosomal_S8"/>
    <property type="match status" value="1"/>
</dbReference>
<reference evidence="9 10" key="1">
    <citation type="submission" date="2018-06" db="EMBL/GenBank/DDBJ databases">
        <title>Extensive metabolic versatility and redundancy in microbially diverse, dynamic hydrothermal sediments.</title>
        <authorList>
            <person name="Dombrowski N."/>
            <person name="Teske A."/>
            <person name="Baker B.J."/>
        </authorList>
    </citation>
    <scope>NUCLEOTIDE SEQUENCE [LARGE SCALE GENOMIC DNA]</scope>
    <source>
        <strain evidence="9">B3_G15</strain>
    </source>
</reference>
<dbReference type="GO" id="GO:1990904">
    <property type="term" value="C:ribonucleoprotein complex"/>
    <property type="evidence" value="ECO:0007669"/>
    <property type="project" value="UniProtKB-KW"/>
</dbReference>
<evidence type="ECO:0000313" key="10">
    <source>
        <dbReference type="Proteomes" id="UP000280417"/>
    </source>
</evidence>